<keyword evidence="3" id="KW-0282">Flagellum</keyword>
<dbReference type="AlphaFoldDB" id="A0A7M3MH64"/>
<keyword evidence="4" id="KW-1185">Reference proteome</keyword>
<dbReference type="InterPro" id="IPR039246">
    <property type="entry name" value="Flagellar_FlgA"/>
</dbReference>
<reference evidence="3 4" key="1">
    <citation type="submission" date="2018-06" db="EMBL/GenBank/DDBJ databases">
        <title>Complete genome of Desulfovibrio indonesiensis P37SLT.</title>
        <authorList>
            <person name="Crispim J.S."/>
            <person name="Vidigal P.M.P."/>
            <person name="Silva L.C.F."/>
            <person name="Laguardia C.N."/>
            <person name="Araujo L.C."/>
            <person name="Dias R.S."/>
            <person name="Sousa M.P."/>
            <person name="Paula S.O."/>
            <person name="Silva C."/>
        </authorList>
    </citation>
    <scope>NUCLEOTIDE SEQUENCE [LARGE SCALE GENOMIC DNA]</scope>
    <source>
        <strain evidence="3 4">P37SLT</strain>
    </source>
</reference>
<feature type="domain" description="Flagella basal body P-ring formation protein FlgA SAF" evidence="2">
    <location>
        <begin position="213"/>
        <end position="333"/>
    </location>
</feature>
<dbReference type="NCBIfam" id="TIGR03170">
    <property type="entry name" value="flgA_cterm"/>
    <property type="match status" value="1"/>
</dbReference>
<keyword evidence="3" id="KW-0969">Cilium</keyword>
<comment type="caution">
    <text evidence="3">The sequence shown here is derived from an EMBL/GenBank/DDBJ whole genome shotgun (WGS) entry which is preliminary data.</text>
</comment>
<sequence>MMSSAKQRVRTAAKFAVVVLTLYAATFAHAAVKPGDTPWRIAVREAAVVQGDTVTLGEIAQPMGPAPEELWEKLAATRLWPAPEADGRPMAVNRDKLEQALDHYLGDKAQLCLLPNRLVLRRGGTLLSQDELAALVVKTLTPRAKALGGEVSFRDYRLPDNHFLRDATNKLSVEPDGKRIEPGRITFKLVETDLRGETVRQVSGSVFLDCFKDVMVAGASINRNEALTPEKVTMRRMNTAYLKGEPWDGKGGPWRVTRPVGELQPLYKDELEVLPLVRRGEAVELVYEGDFVKLKVLAEALEDAGPGQSVRVRNMQSKREVYARVRDAHTVVVR</sequence>
<feature type="signal peptide" evidence="1">
    <location>
        <begin position="1"/>
        <end position="30"/>
    </location>
</feature>
<dbReference type="RefSeq" id="WP_144302099.1">
    <property type="nucleotide sequence ID" value="NZ_QMIE01000003.1"/>
</dbReference>
<proteinExistence type="predicted"/>
<keyword evidence="3" id="KW-0966">Cell projection</keyword>
<dbReference type="EMBL" id="QMIE01000003">
    <property type="protein sequence ID" value="TVM18829.1"/>
    <property type="molecule type" value="Genomic_DNA"/>
</dbReference>
<evidence type="ECO:0000259" key="2">
    <source>
        <dbReference type="Pfam" id="PF13144"/>
    </source>
</evidence>
<accession>A0A7M3MH64</accession>
<dbReference type="GO" id="GO:0044780">
    <property type="term" value="P:bacterial-type flagellum assembly"/>
    <property type="evidence" value="ECO:0007669"/>
    <property type="project" value="InterPro"/>
</dbReference>
<evidence type="ECO:0000313" key="3">
    <source>
        <dbReference type="EMBL" id="TVM18829.1"/>
    </source>
</evidence>
<evidence type="ECO:0000256" key="1">
    <source>
        <dbReference type="SAM" id="SignalP"/>
    </source>
</evidence>
<dbReference type="PANTHER" id="PTHR36307:SF1">
    <property type="entry name" value="FLAGELLA BASAL BODY P-RING FORMATION PROTEIN FLGA"/>
    <property type="match status" value="1"/>
</dbReference>
<feature type="chain" id="PRO_5029780057" evidence="1">
    <location>
        <begin position="31"/>
        <end position="334"/>
    </location>
</feature>
<keyword evidence="1" id="KW-0732">Signal</keyword>
<dbReference type="Proteomes" id="UP000448292">
    <property type="component" value="Unassembled WGS sequence"/>
</dbReference>
<dbReference type="OrthoDB" id="5447076at2"/>
<evidence type="ECO:0000313" key="4">
    <source>
        <dbReference type="Proteomes" id="UP000448292"/>
    </source>
</evidence>
<dbReference type="Gene3D" id="2.30.30.760">
    <property type="match status" value="1"/>
</dbReference>
<gene>
    <name evidence="3" type="primary">flgA</name>
    <name evidence="3" type="ORF">DPQ33_05025</name>
</gene>
<dbReference type="PANTHER" id="PTHR36307">
    <property type="entry name" value="FLAGELLA BASAL BODY P-RING FORMATION PROTEIN FLGA"/>
    <property type="match status" value="1"/>
</dbReference>
<organism evidence="3 4">
    <name type="scientific">Oceanidesulfovibrio indonesiensis</name>
    <dbReference type="NCBI Taxonomy" id="54767"/>
    <lineage>
        <taxon>Bacteria</taxon>
        <taxon>Pseudomonadati</taxon>
        <taxon>Thermodesulfobacteriota</taxon>
        <taxon>Desulfovibrionia</taxon>
        <taxon>Desulfovibrionales</taxon>
        <taxon>Desulfovibrionaceae</taxon>
        <taxon>Oceanidesulfovibrio</taxon>
    </lineage>
</organism>
<protein>
    <submittedName>
        <fullName evidence="3">Flagella basal body P-ring formation protein FlgA</fullName>
    </submittedName>
</protein>
<dbReference type="InterPro" id="IPR017585">
    <property type="entry name" value="SAF_FlgA"/>
</dbReference>
<name>A0A7M3MH64_9BACT</name>
<dbReference type="Pfam" id="PF13144">
    <property type="entry name" value="ChapFlgA"/>
    <property type="match status" value="1"/>
</dbReference>